<keyword evidence="1" id="KW-0472">Membrane</keyword>
<protein>
    <submittedName>
        <fullName evidence="3">YdcF family protein</fullName>
    </submittedName>
</protein>
<evidence type="ECO:0000259" key="2">
    <source>
        <dbReference type="Pfam" id="PF02698"/>
    </source>
</evidence>
<keyword evidence="4" id="KW-1185">Reference proteome</keyword>
<dbReference type="PANTHER" id="PTHR30336:SF4">
    <property type="entry name" value="ENVELOPE BIOGENESIS FACTOR ELYC"/>
    <property type="match status" value="1"/>
</dbReference>
<dbReference type="InterPro" id="IPR003848">
    <property type="entry name" value="DUF218"/>
</dbReference>
<reference evidence="3 4" key="1">
    <citation type="submission" date="2020-02" db="EMBL/GenBank/DDBJ databases">
        <title>Genome assembly of a novel Clostridium senegalense strain.</title>
        <authorList>
            <person name="Gupta T.B."/>
            <person name="Jauregui R."/>
            <person name="Maclean P."/>
            <person name="Nawarathana A."/>
            <person name="Brightwell G."/>
        </authorList>
    </citation>
    <scope>NUCLEOTIDE SEQUENCE [LARGE SCALE GENOMIC DNA]</scope>
    <source>
        <strain evidence="3 4">AGRFS4</strain>
    </source>
</reference>
<dbReference type="EMBL" id="JAAGPU010000009">
    <property type="protein sequence ID" value="NEU04505.1"/>
    <property type="molecule type" value="Genomic_DNA"/>
</dbReference>
<feature type="transmembrane region" description="Helical" evidence="1">
    <location>
        <begin position="28"/>
        <end position="45"/>
    </location>
</feature>
<evidence type="ECO:0000256" key="1">
    <source>
        <dbReference type="SAM" id="Phobius"/>
    </source>
</evidence>
<name>A0A6M0H166_9CLOT</name>
<dbReference type="PANTHER" id="PTHR30336">
    <property type="entry name" value="INNER MEMBRANE PROTEIN, PROBABLE PERMEASE"/>
    <property type="match status" value="1"/>
</dbReference>
<dbReference type="Gene3D" id="3.40.50.620">
    <property type="entry name" value="HUPs"/>
    <property type="match status" value="1"/>
</dbReference>
<organism evidence="3 4">
    <name type="scientific">Clostridium senegalense</name>
    <dbReference type="NCBI Taxonomy" id="1465809"/>
    <lineage>
        <taxon>Bacteria</taxon>
        <taxon>Bacillati</taxon>
        <taxon>Bacillota</taxon>
        <taxon>Clostridia</taxon>
        <taxon>Eubacteriales</taxon>
        <taxon>Clostridiaceae</taxon>
        <taxon>Clostridium</taxon>
    </lineage>
</organism>
<dbReference type="GO" id="GO:0000270">
    <property type="term" value="P:peptidoglycan metabolic process"/>
    <property type="evidence" value="ECO:0007669"/>
    <property type="project" value="TreeGrafter"/>
</dbReference>
<dbReference type="GO" id="GO:0043164">
    <property type="term" value="P:Gram-negative-bacterium-type cell wall biogenesis"/>
    <property type="evidence" value="ECO:0007669"/>
    <property type="project" value="TreeGrafter"/>
</dbReference>
<dbReference type="GO" id="GO:0005886">
    <property type="term" value="C:plasma membrane"/>
    <property type="evidence" value="ECO:0007669"/>
    <property type="project" value="TreeGrafter"/>
</dbReference>
<keyword evidence="1" id="KW-1133">Transmembrane helix</keyword>
<dbReference type="RefSeq" id="WP_010294739.1">
    <property type="nucleotide sequence ID" value="NZ_CABKRL010000002.1"/>
</dbReference>
<comment type="caution">
    <text evidence="3">The sequence shown here is derived from an EMBL/GenBank/DDBJ whole genome shotgun (WGS) entry which is preliminary data.</text>
</comment>
<keyword evidence="1" id="KW-0812">Transmembrane</keyword>
<proteinExistence type="predicted"/>
<evidence type="ECO:0000313" key="4">
    <source>
        <dbReference type="Proteomes" id="UP000481872"/>
    </source>
</evidence>
<feature type="domain" description="DUF218" evidence="2">
    <location>
        <begin position="89"/>
        <end position="236"/>
    </location>
</feature>
<dbReference type="AlphaFoldDB" id="A0A6M0H166"/>
<dbReference type="Pfam" id="PF02698">
    <property type="entry name" value="DUF218"/>
    <property type="match status" value="1"/>
</dbReference>
<dbReference type="InterPro" id="IPR014729">
    <property type="entry name" value="Rossmann-like_a/b/a_fold"/>
</dbReference>
<dbReference type="CDD" id="cd06259">
    <property type="entry name" value="YdcF-like"/>
    <property type="match status" value="1"/>
</dbReference>
<feature type="transmembrane region" description="Helical" evidence="1">
    <location>
        <begin position="5"/>
        <end position="22"/>
    </location>
</feature>
<dbReference type="InterPro" id="IPR051599">
    <property type="entry name" value="Cell_Envelope_Assoc"/>
</dbReference>
<dbReference type="Proteomes" id="UP000481872">
    <property type="component" value="Unassembled WGS sequence"/>
</dbReference>
<sequence length="245" mass="28443">MSIIALIIGITLIIYFLLINLHFGKVSFSINLFILGLILILYYYNKDFLINTTIFKILCPFLTLLFIIFIVLEIFIIYFSLSKNTSYCDYVLILGAGLKNNKPSKTLQYRLDSAIYYINNYNNKCKIILSGGIGANEIISESLAMKTYLISNGIDENRLILEEDSKNTFENLKYSKIKILNDNNDFSKIKIKIVTSDFHCFRTHILSKKNNYKNITFYSSNSNILLKPNYFIREFFAIVKSIFFC</sequence>
<feature type="transmembrane region" description="Helical" evidence="1">
    <location>
        <begin position="57"/>
        <end position="81"/>
    </location>
</feature>
<gene>
    <name evidence="3" type="ORF">G3M99_06450</name>
</gene>
<evidence type="ECO:0000313" key="3">
    <source>
        <dbReference type="EMBL" id="NEU04505.1"/>
    </source>
</evidence>
<accession>A0A6M0H166</accession>